<keyword evidence="11" id="KW-1185">Reference proteome</keyword>
<keyword evidence="6" id="KW-0472">Membrane</keyword>
<evidence type="ECO:0000256" key="7">
    <source>
        <dbReference type="ARBA" id="ARBA00023237"/>
    </source>
</evidence>
<evidence type="ECO:0000259" key="9">
    <source>
        <dbReference type="Pfam" id="PF07715"/>
    </source>
</evidence>
<dbReference type="OrthoDB" id="1075473at2"/>
<dbReference type="GO" id="GO:0009279">
    <property type="term" value="C:cell outer membrane"/>
    <property type="evidence" value="ECO:0007669"/>
    <property type="project" value="UniProtKB-SubCell"/>
</dbReference>
<evidence type="ECO:0000256" key="1">
    <source>
        <dbReference type="ARBA" id="ARBA00004571"/>
    </source>
</evidence>
<gene>
    <name evidence="10" type="ORF">SAMN04488109_0047</name>
</gene>
<dbReference type="Gene3D" id="2.60.40.1120">
    <property type="entry name" value="Carboxypeptidase-like, regulatory domain"/>
    <property type="match status" value="1"/>
</dbReference>
<evidence type="ECO:0000313" key="10">
    <source>
        <dbReference type="EMBL" id="SHG39734.1"/>
    </source>
</evidence>
<sequence length="716" mass="79700">MKILFTLCFLFPLAALAQTTLSGKITDDKGEGVPGANVVLEGTYDGGTSDAEGRFQFTTTEQGPHVLVVSFIGYKEYRKAVALEGSPIVVDARLEETINELEAVTINAGAFTASDASRRTVFRALDIATTAGATADIAGALNTLPGTQKVGESGRLFVRGGDSNETRTFIDGMLVLDAYGPSAPNTPSRGRFLPFMFKGVSFSTGGYSAEYGQALSSVLALDSRDETAMTRTDIGILSVGADVAHTQAWEGGSVAAKVQYTNIRPYFGLINQRIDWKTAPASIEGIGAFRQKVGKQGMVKVYGNFNHADYSLYSHDIDDYNHSTVYDLTNNYRYLNGFYKNVLNEKWNVRGGLSYTSIENNTWTGLDHTVETQKGLHAKTVFEGSLSDKAELRTGVEVIQRNYDQVNDLHVGQDYTLSFQELITAGFAEMDLYTSNAFVMQGGLRSEYNSLNKKFSVDPRLSLAYKTGKSSQIHFAYGAFRQTAKNELVRIDHQLGAEKAEHFILNYQVMENNRTLRLQAYYKRYRDLVKYVNGDPLQLANTGDGYAKGLEFFWRDNRSVRNLDYWVSYSYLDTQRDYLDSPYRATPSFASAHNFSVVTKYFFTDIRSQLGLTYSYTSGRPYNNPNTETFNGGKTPYYSDLSVNVSYLPKPYIIIHLSCTNVLGRDNIFGYEYSTSPDAQGIFNSRAIRQPATRFLFLGIFITLSKDKSTNQLPTL</sequence>
<dbReference type="PANTHER" id="PTHR30069">
    <property type="entry name" value="TONB-DEPENDENT OUTER MEMBRANE RECEPTOR"/>
    <property type="match status" value="1"/>
</dbReference>
<evidence type="ECO:0000256" key="5">
    <source>
        <dbReference type="ARBA" id="ARBA00022729"/>
    </source>
</evidence>
<dbReference type="InterPro" id="IPR012910">
    <property type="entry name" value="Plug_dom"/>
</dbReference>
<keyword evidence="7" id="KW-0998">Cell outer membrane</keyword>
<keyword evidence="10" id="KW-0675">Receptor</keyword>
<dbReference type="GO" id="GO:0015344">
    <property type="term" value="F:siderophore uptake transmembrane transporter activity"/>
    <property type="evidence" value="ECO:0007669"/>
    <property type="project" value="TreeGrafter"/>
</dbReference>
<name>A0A1M5JGN5_9BACT</name>
<evidence type="ECO:0000256" key="4">
    <source>
        <dbReference type="ARBA" id="ARBA00022692"/>
    </source>
</evidence>
<dbReference type="PANTHER" id="PTHR30069:SF29">
    <property type="entry name" value="HEMOGLOBIN AND HEMOGLOBIN-HAPTOGLOBIN-BINDING PROTEIN 1-RELATED"/>
    <property type="match status" value="1"/>
</dbReference>
<dbReference type="Gene3D" id="2.40.170.20">
    <property type="entry name" value="TonB-dependent receptor, beta-barrel domain"/>
    <property type="match status" value="1"/>
</dbReference>
<dbReference type="AlphaFoldDB" id="A0A1M5JGN5"/>
<keyword evidence="2" id="KW-0813">Transport</keyword>
<evidence type="ECO:0000256" key="8">
    <source>
        <dbReference type="SAM" id="SignalP"/>
    </source>
</evidence>
<dbReference type="InterPro" id="IPR036942">
    <property type="entry name" value="Beta-barrel_TonB_sf"/>
</dbReference>
<protein>
    <submittedName>
        <fullName evidence="10">Outer membrane cobalamin receptor protein</fullName>
    </submittedName>
</protein>
<feature type="domain" description="TonB-dependent receptor plug" evidence="9">
    <location>
        <begin position="118"/>
        <end position="213"/>
    </location>
</feature>
<dbReference type="InterPro" id="IPR008969">
    <property type="entry name" value="CarboxyPept-like_regulatory"/>
</dbReference>
<reference evidence="10 11" key="1">
    <citation type="submission" date="2016-11" db="EMBL/GenBank/DDBJ databases">
        <authorList>
            <person name="Jaros S."/>
            <person name="Januszkiewicz K."/>
            <person name="Wedrychowicz H."/>
        </authorList>
    </citation>
    <scope>NUCLEOTIDE SEQUENCE [LARGE SCALE GENOMIC DNA]</scope>
    <source>
        <strain evidence="10 11">DSM 24574</strain>
    </source>
</reference>
<evidence type="ECO:0000256" key="6">
    <source>
        <dbReference type="ARBA" id="ARBA00023136"/>
    </source>
</evidence>
<dbReference type="Pfam" id="PF13715">
    <property type="entry name" value="CarbopepD_reg_2"/>
    <property type="match status" value="1"/>
</dbReference>
<accession>A0A1M5JGN5</accession>
<evidence type="ECO:0000256" key="2">
    <source>
        <dbReference type="ARBA" id="ARBA00022448"/>
    </source>
</evidence>
<feature type="signal peptide" evidence="8">
    <location>
        <begin position="1"/>
        <end position="17"/>
    </location>
</feature>
<keyword evidence="4" id="KW-0812">Transmembrane</keyword>
<dbReference type="RefSeq" id="WP_073129746.1">
    <property type="nucleotide sequence ID" value="NZ_FQWQ01000001.1"/>
</dbReference>
<comment type="subcellular location">
    <subcellularLocation>
        <location evidence="1">Cell outer membrane</location>
        <topology evidence="1">Multi-pass membrane protein</topology>
    </subcellularLocation>
</comment>
<evidence type="ECO:0000313" key="11">
    <source>
        <dbReference type="Proteomes" id="UP000184212"/>
    </source>
</evidence>
<dbReference type="STRING" id="947013.SAMN04488109_0047"/>
<dbReference type="SUPFAM" id="SSF56935">
    <property type="entry name" value="Porins"/>
    <property type="match status" value="1"/>
</dbReference>
<dbReference type="Proteomes" id="UP000184212">
    <property type="component" value="Unassembled WGS sequence"/>
</dbReference>
<dbReference type="Pfam" id="PF07715">
    <property type="entry name" value="Plug"/>
    <property type="match status" value="1"/>
</dbReference>
<keyword evidence="3" id="KW-1134">Transmembrane beta strand</keyword>
<evidence type="ECO:0000256" key="3">
    <source>
        <dbReference type="ARBA" id="ARBA00022452"/>
    </source>
</evidence>
<dbReference type="SUPFAM" id="SSF49464">
    <property type="entry name" value="Carboxypeptidase regulatory domain-like"/>
    <property type="match status" value="1"/>
</dbReference>
<keyword evidence="5 8" id="KW-0732">Signal</keyword>
<dbReference type="InterPro" id="IPR039426">
    <property type="entry name" value="TonB-dep_rcpt-like"/>
</dbReference>
<proteinExistence type="predicted"/>
<dbReference type="GO" id="GO:0044718">
    <property type="term" value="P:siderophore transmembrane transport"/>
    <property type="evidence" value="ECO:0007669"/>
    <property type="project" value="TreeGrafter"/>
</dbReference>
<dbReference type="EMBL" id="FQWQ01000001">
    <property type="protein sequence ID" value="SHG39734.1"/>
    <property type="molecule type" value="Genomic_DNA"/>
</dbReference>
<feature type="chain" id="PRO_5012725480" evidence="8">
    <location>
        <begin position="18"/>
        <end position="716"/>
    </location>
</feature>
<organism evidence="10 11">
    <name type="scientific">Chryseolinea serpens</name>
    <dbReference type="NCBI Taxonomy" id="947013"/>
    <lineage>
        <taxon>Bacteria</taxon>
        <taxon>Pseudomonadati</taxon>
        <taxon>Bacteroidota</taxon>
        <taxon>Cytophagia</taxon>
        <taxon>Cytophagales</taxon>
        <taxon>Fulvivirgaceae</taxon>
        <taxon>Chryseolinea</taxon>
    </lineage>
</organism>